<dbReference type="AlphaFoldDB" id="A0A1F6TLU0"/>
<dbReference type="SUPFAM" id="SSF143422">
    <property type="entry name" value="Transposase IS200-like"/>
    <property type="match status" value="1"/>
</dbReference>
<dbReference type="STRING" id="1817760.A2151_09715"/>
<name>A0A1F6TLU0_9PROT</name>
<evidence type="ECO:0000313" key="1">
    <source>
        <dbReference type="EMBL" id="OGI46059.1"/>
    </source>
</evidence>
<sequence>MYLPGLPYHVVQRGNNREACFIEPENYQFYLVLWEELSRRYGLSVHAFKNGKRGRYPLFNNTDPWMVEEGAG</sequence>
<dbReference type="GO" id="GO:0006313">
    <property type="term" value="P:DNA transposition"/>
    <property type="evidence" value="ECO:0007669"/>
    <property type="project" value="InterPro"/>
</dbReference>
<accession>A0A1F6TLU0</accession>
<protein>
    <recommendedName>
        <fullName evidence="3">Transposase</fullName>
    </recommendedName>
</protein>
<comment type="caution">
    <text evidence="1">The sequence shown here is derived from an EMBL/GenBank/DDBJ whole genome shotgun (WGS) entry which is preliminary data.</text>
</comment>
<evidence type="ECO:0008006" key="3">
    <source>
        <dbReference type="Google" id="ProtNLM"/>
    </source>
</evidence>
<gene>
    <name evidence="1" type="ORF">A2151_09715</name>
</gene>
<dbReference type="InterPro" id="IPR036515">
    <property type="entry name" value="Transposase_17_sf"/>
</dbReference>
<evidence type="ECO:0000313" key="2">
    <source>
        <dbReference type="Proteomes" id="UP000178885"/>
    </source>
</evidence>
<reference evidence="1 2" key="1">
    <citation type="journal article" date="2016" name="Nat. Commun.">
        <title>Thousands of microbial genomes shed light on interconnected biogeochemical processes in an aquifer system.</title>
        <authorList>
            <person name="Anantharaman K."/>
            <person name="Brown C.T."/>
            <person name="Hug L.A."/>
            <person name="Sharon I."/>
            <person name="Castelle C.J."/>
            <person name="Probst A.J."/>
            <person name="Thomas B.C."/>
            <person name="Singh A."/>
            <person name="Wilkins M.J."/>
            <person name="Karaoz U."/>
            <person name="Brodie E.L."/>
            <person name="Williams K.H."/>
            <person name="Hubbard S.S."/>
            <person name="Banfield J.F."/>
        </authorList>
    </citation>
    <scope>NUCLEOTIDE SEQUENCE [LARGE SCALE GENOMIC DNA]</scope>
</reference>
<dbReference type="Proteomes" id="UP000178885">
    <property type="component" value="Unassembled WGS sequence"/>
</dbReference>
<dbReference type="GO" id="GO:0004803">
    <property type="term" value="F:transposase activity"/>
    <property type="evidence" value="ECO:0007669"/>
    <property type="project" value="InterPro"/>
</dbReference>
<proteinExistence type="predicted"/>
<dbReference type="EMBL" id="MFSU01000089">
    <property type="protein sequence ID" value="OGI46059.1"/>
    <property type="molecule type" value="Genomic_DNA"/>
</dbReference>
<dbReference type="GO" id="GO:0003677">
    <property type="term" value="F:DNA binding"/>
    <property type="evidence" value="ECO:0007669"/>
    <property type="project" value="InterPro"/>
</dbReference>
<organism evidence="1 2">
    <name type="scientific">Candidatus Muproteobacteria bacterium RBG_16_65_34</name>
    <dbReference type="NCBI Taxonomy" id="1817760"/>
    <lineage>
        <taxon>Bacteria</taxon>
        <taxon>Pseudomonadati</taxon>
        <taxon>Pseudomonadota</taxon>
        <taxon>Candidatus Muproteobacteria</taxon>
    </lineage>
</organism>